<comment type="caution">
    <text evidence="2">The sequence shown here is derived from an EMBL/GenBank/DDBJ whole genome shotgun (WGS) entry which is preliminary data.</text>
</comment>
<dbReference type="AlphaFoldDB" id="A0AAD7CJF4"/>
<reference evidence="2" key="1">
    <citation type="submission" date="2023-03" db="EMBL/GenBank/DDBJ databases">
        <title>Massive genome expansion in bonnet fungi (Mycena s.s.) driven by repeated elements and novel gene families across ecological guilds.</title>
        <authorList>
            <consortium name="Lawrence Berkeley National Laboratory"/>
            <person name="Harder C.B."/>
            <person name="Miyauchi S."/>
            <person name="Viragh M."/>
            <person name="Kuo A."/>
            <person name="Thoen E."/>
            <person name="Andreopoulos B."/>
            <person name="Lu D."/>
            <person name="Skrede I."/>
            <person name="Drula E."/>
            <person name="Henrissat B."/>
            <person name="Morin E."/>
            <person name="Kohler A."/>
            <person name="Barry K."/>
            <person name="LaButti K."/>
            <person name="Morin E."/>
            <person name="Salamov A."/>
            <person name="Lipzen A."/>
            <person name="Mereny Z."/>
            <person name="Hegedus B."/>
            <person name="Baldrian P."/>
            <person name="Stursova M."/>
            <person name="Weitz H."/>
            <person name="Taylor A."/>
            <person name="Grigoriev I.V."/>
            <person name="Nagy L.G."/>
            <person name="Martin F."/>
            <person name="Kauserud H."/>
        </authorList>
    </citation>
    <scope>NUCLEOTIDE SEQUENCE</scope>
    <source>
        <strain evidence="2">9284</strain>
    </source>
</reference>
<dbReference type="EMBL" id="JARKIF010000001">
    <property type="protein sequence ID" value="KAJ7650509.1"/>
    <property type="molecule type" value="Genomic_DNA"/>
</dbReference>
<dbReference type="Proteomes" id="UP001221142">
    <property type="component" value="Unassembled WGS sequence"/>
</dbReference>
<dbReference type="Pfam" id="PF12937">
    <property type="entry name" value="F-box-like"/>
    <property type="match status" value="1"/>
</dbReference>
<sequence>MQNTPRLLWQSRLDDIRRQIASLRAQEEQLEDAARAIVYPILSIPVELTIAILKACVKDHPLHDLLALAHVCGQWRQTALATPELWTNIQSIMELPVWLNRSGAYPLHAQVTIRSTADLTTLNGYLVNHPLRWKTLALRMADTQTGASAFSLPCDIPHLQQLSVQGRPPSGPHLPDGDLTLGPSLLAARATSLVGLKVGYIVQLQGAQMGVFTRLTSLSLAGQETACRQFLEFTPNLQSLVVGCVSLDPAPIAPIIMSHLRTIILAEGCHPDFLEQLTAPLLEQLEFHLDLLMATEAVRLCIRAGDSAQSVTRFFDLMGPALSNLEHLTLRAVMRESLHELFARMTPVSRGPVLQLLPILQALKSLTLYDCGYITNYDIFSLDERHDGSSNNGVFEVHPRYRRSDTGAADGDPDVEDALNRLQRLRYQGILDMEFNVAGVNRFTSIWELSHYLNARQWDPAIAINGSRQIMTLELE</sequence>
<dbReference type="InterPro" id="IPR032675">
    <property type="entry name" value="LRR_dom_sf"/>
</dbReference>
<evidence type="ECO:0000313" key="3">
    <source>
        <dbReference type="Proteomes" id="UP001221142"/>
    </source>
</evidence>
<organism evidence="2 3">
    <name type="scientific">Roridomyces roridus</name>
    <dbReference type="NCBI Taxonomy" id="1738132"/>
    <lineage>
        <taxon>Eukaryota</taxon>
        <taxon>Fungi</taxon>
        <taxon>Dikarya</taxon>
        <taxon>Basidiomycota</taxon>
        <taxon>Agaricomycotina</taxon>
        <taxon>Agaricomycetes</taxon>
        <taxon>Agaricomycetidae</taxon>
        <taxon>Agaricales</taxon>
        <taxon>Marasmiineae</taxon>
        <taxon>Mycenaceae</taxon>
        <taxon>Roridomyces</taxon>
    </lineage>
</organism>
<proteinExistence type="predicted"/>
<feature type="domain" description="F-box" evidence="1">
    <location>
        <begin position="41"/>
        <end position="89"/>
    </location>
</feature>
<evidence type="ECO:0000259" key="1">
    <source>
        <dbReference type="Pfam" id="PF12937"/>
    </source>
</evidence>
<dbReference type="Gene3D" id="3.80.10.10">
    <property type="entry name" value="Ribonuclease Inhibitor"/>
    <property type="match status" value="1"/>
</dbReference>
<evidence type="ECO:0000313" key="2">
    <source>
        <dbReference type="EMBL" id="KAJ7650509.1"/>
    </source>
</evidence>
<keyword evidence="3" id="KW-1185">Reference proteome</keyword>
<dbReference type="InterPro" id="IPR036047">
    <property type="entry name" value="F-box-like_dom_sf"/>
</dbReference>
<dbReference type="Gene3D" id="1.20.1280.50">
    <property type="match status" value="1"/>
</dbReference>
<accession>A0AAD7CJF4</accession>
<gene>
    <name evidence="2" type="ORF">FB45DRAFT_859271</name>
</gene>
<dbReference type="InterPro" id="IPR001810">
    <property type="entry name" value="F-box_dom"/>
</dbReference>
<name>A0AAD7CJF4_9AGAR</name>
<protein>
    <recommendedName>
        <fullName evidence="1">F-box domain-containing protein</fullName>
    </recommendedName>
</protein>
<dbReference type="SUPFAM" id="SSF52047">
    <property type="entry name" value="RNI-like"/>
    <property type="match status" value="1"/>
</dbReference>
<dbReference type="SUPFAM" id="SSF81383">
    <property type="entry name" value="F-box domain"/>
    <property type="match status" value="1"/>
</dbReference>